<feature type="transmembrane region" description="Helical" evidence="8">
    <location>
        <begin position="301"/>
        <end position="323"/>
    </location>
</feature>
<evidence type="ECO:0000256" key="4">
    <source>
        <dbReference type="ARBA" id="ARBA00022475"/>
    </source>
</evidence>
<feature type="transmembrane region" description="Helical" evidence="8">
    <location>
        <begin position="241"/>
        <end position="259"/>
    </location>
</feature>
<proteinExistence type="inferred from homology"/>
<feature type="transmembrane region" description="Helical" evidence="8">
    <location>
        <begin position="432"/>
        <end position="449"/>
    </location>
</feature>
<reference evidence="9 10" key="1">
    <citation type="submission" date="2024-11" db="EMBL/GenBank/DDBJ databases">
        <authorList>
            <person name="Heng Y.C."/>
            <person name="Lim A.C.H."/>
            <person name="Lee J.K.Y."/>
            <person name="Kittelmann S."/>
        </authorList>
    </citation>
    <scope>NUCLEOTIDE SEQUENCE [LARGE SCALE GENOMIC DNA]</scope>
    <source>
        <strain evidence="9 10">WILCCON 0185</strain>
    </source>
</reference>
<feature type="transmembrane region" description="Helical" evidence="8">
    <location>
        <begin position="37"/>
        <end position="57"/>
    </location>
</feature>
<evidence type="ECO:0000256" key="6">
    <source>
        <dbReference type="ARBA" id="ARBA00022989"/>
    </source>
</evidence>
<dbReference type="PANTHER" id="PTHR30003:SF2">
    <property type="entry name" value="L-LACTATE PERMEASE"/>
    <property type="match status" value="1"/>
</dbReference>
<comment type="function">
    <text evidence="8">Uptake of L-lactate across the membrane. Can also transport D-lactate and glycolate.</text>
</comment>
<evidence type="ECO:0000256" key="1">
    <source>
        <dbReference type="ARBA" id="ARBA00004651"/>
    </source>
</evidence>
<dbReference type="InterPro" id="IPR003804">
    <property type="entry name" value="Lactate_perm"/>
</dbReference>
<evidence type="ECO:0000256" key="8">
    <source>
        <dbReference type="RuleBase" id="RU365092"/>
    </source>
</evidence>
<comment type="subcellular location">
    <subcellularLocation>
        <location evidence="1 8">Cell membrane</location>
        <topology evidence="1 8">Multi-pass membrane protein</topology>
    </subcellularLocation>
</comment>
<keyword evidence="3 8" id="KW-0813">Transport</keyword>
<evidence type="ECO:0000256" key="7">
    <source>
        <dbReference type="ARBA" id="ARBA00023136"/>
    </source>
</evidence>
<feature type="transmembrane region" description="Helical" evidence="8">
    <location>
        <begin position="218"/>
        <end position="235"/>
    </location>
</feature>
<accession>A0ABW8T8J7</accession>
<evidence type="ECO:0000313" key="9">
    <source>
        <dbReference type="EMBL" id="MFL0248048.1"/>
    </source>
</evidence>
<dbReference type="PANTHER" id="PTHR30003">
    <property type="entry name" value="L-LACTATE PERMEASE"/>
    <property type="match status" value="1"/>
</dbReference>
<keyword evidence="4 8" id="KW-1003">Cell membrane</keyword>
<feature type="transmembrane region" description="Helical" evidence="8">
    <location>
        <begin position="64"/>
        <end position="82"/>
    </location>
</feature>
<feature type="transmembrane region" description="Helical" evidence="8">
    <location>
        <begin position="109"/>
        <end position="138"/>
    </location>
</feature>
<evidence type="ECO:0000256" key="2">
    <source>
        <dbReference type="ARBA" id="ARBA00010100"/>
    </source>
</evidence>
<dbReference type="Proteomes" id="UP001623591">
    <property type="component" value="Unassembled WGS sequence"/>
</dbReference>
<keyword evidence="10" id="KW-1185">Reference proteome</keyword>
<gene>
    <name evidence="9" type="ORF">ACJDUG_13850</name>
</gene>
<organism evidence="9 10">
    <name type="scientific">Candidatus Clostridium stratigraminis</name>
    <dbReference type="NCBI Taxonomy" id="3381661"/>
    <lineage>
        <taxon>Bacteria</taxon>
        <taxon>Bacillati</taxon>
        <taxon>Bacillota</taxon>
        <taxon>Clostridia</taxon>
        <taxon>Eubacteriales</taxon>
        <taxon>Clostridiaceae</taxon>
        <taxon>Clostridium</taxon>
    </lineage>
</organism>
<dbReference type="EMBL" id="JBJHZZ010000012">
    <property type="protein sequence ID" value="MFL0248048.1"/>
    <property type="molecule type" value="Genomic_DNA"/>
</dbReference>
<keyword evidence="6 8" id="KW-1133">Transmembrane helix</keyword>
<feature type="transmembrane region" description="Helical" evidence="8">
    <location>
        <begin position="188"/>
        <end position="211"/>
    </location>
</feature>
<keyword evidence="7 8" id="KW-0472">Membrane</keyword>
<dbReference type="Pfam" id="PF02652">
    <property type="entry name" value="Lactate_perm"/>
    <property type="match status" value="1"/>
</dbReference>
<feature type="transmembrane region" description="Helical" evidence="8">
    <location>
        <begin position="515"/>
        <end position="533"/>
    </location>
</feature>
<comment type="similarity">
    <text evidence="2 8">Belongs to the lactate permease family.</text>
</comment>
<evidence type="ECO:0000256" key="5">
    <source>
        <dbReference type="ARBA" id="ARBA00022692"/>
    </source>
</evidence>
<keyword evidence="5 8" id="KW-0812">Transmembrane</keyword>
<evidence type="ECO:0000256" key="3">
    <source>
        <dbReference type="ARBA" id="ARBA00022448"/>
    </source>
</evidence>
<comment type="caution">
    <text evidence="9">The sequence shown here is derived from an EMBL/GenBank/DDBJ whole genome shotgun (WGS) entry which is preliminary data.</text>
</comment>
<feature type="transmembrane region" description="Helical" evidence="8">
    <location>
        <begin position="145"/>
        <end position="168"/>
    </location>
</feature>
<protein>
    <recommendedName>
        <fullName evidence="8">L-lactate permease</fullName>
    </recommendedName>
</protein>
<name>A0ABW8T8J7_9CLOT</name>
<evidence type="ECO:0000313" key="10">
    <source>
        <dbReference type="Proteomes" id="UP001623591"/>
    </source>
</evidence>
<feature type="transmembrane region" description="Helical" evidence="8">
    <location>
        <begin position="395"/>
        <end position="412"/>
    </location>
</feature>
<feature type="transmembrane region" description="Helical" evidence="8">
    <location>
        <begin position="7"/>
        <end position="25"/>
    </location>
</feature>
<sequence length="534" mass="57339">MSLPINLFMWTIAVLPIAVLLILMVQFKCGANKASPIGLMIAIISSIIFFKAGVSVICTELLKALWNALSVIIIMFTAVLIYEVTNESKAFNVLKNAVAKIAPNELLRIIGIGIVFSSFLQGVTGFGVPVAVTAPLLIGIGVRPIWAVIIPLIGHSWGGTFGTLAIAWQSLIVQTGINDISLINQTAIFAAGFLFLLNFVSIISVCFFYGGKKALKKGFIAILLISLAQGGGQLLFGQINQTLACFIPSLMALIIFFLLNKSKYYKSKWNITDSPIMQRIENKAEIALDNKENMNIHEAFLPYYIMTGITLAVLLIPSINHFLGHFSVSPAFNKTVTGYGIVNEKVSSYSPIKPLAHAGTFLFLSALCGFAYYFKKGYLLSGSYKVILHKTLKKMIPSSIAVVSLIMMSRIMSGTGQITVLALEVSKILGPYYSIIAPFIGLIGSFITGSNMSSNILFGDFQLATSKLLVLNSSAILGAHTAGGAIGTAISPGNIVLGTTTADILGCEGKILRKILPIALIIALILGLILYILN</sequence>
<dbReference type="RefSeq" id="WP_406770479.1">
    <property type="nucleotide sequence ID" value="NZ_JBJHZZ010000012.1"/>
</dbReference>
<feature type="transmembrane region" description="Helical" evidence="8">
    <location>
        <begin position="355"/>
        <end position="374"/>
    </location>
</feature>